<protein>
    <recommendedName>
        <fullName evidence="4">DUF998 domain-containing protein</fullName>
    </recommendedName>
</protein>
<feature type="transmembrane region" description="Helical" evidence="1">
    <location>
        <begin position="80"/>
        <end position="100"/>
    </location>
</feature>
<sequence length="201" mass="20512">MHRSSALVVLVLLGASAVCLALAPLALPDSYDVVRHALTRAGAQGVPGAWVARTGYALLGVAVLLEAARAGDAWGPVGRGGHAVFGTAMVALAVFSASPWYGGAGDRVEAGLHTWAATTAVLAFFVGVLGVRIRRGTRPGRIAVLDVVALAGVPVLALAAETMPGGAGVTERLLFAIGFAWYATEAVRLARPDGPGRVREL</sequence>
<name>A0ABP8YFU5_9MICO</name>
<keyword evidence="1" id="KW-0812">Transmembrane</keyword>
<evidence type="ECO:0000313" key="2">
    <source>
        <dbReference type="EMBL" id="GAA4726691.1"/>
    </source>
</evidence>
<dbReference type="RefSeq" id="WP_172149496.1">
    <property type="nucleotide sequence ID" value="NZ_BAABID010000008.1"/>
</dbReference>
<dbReference type="Proteomes" id="UP001500956">
    <property type="component" value="Unassembled WGS sequence"/>
</dbReference>
<keyword evidence="3" id="KW-1185">Reference proteome</keyword>
<proteinExistence type="predicted"/>
<keyword evidence="1" id="KW-1133">Transmembrane helix</keyword>
<feature type="transmembrane region" description="Helical" evidence="1">
    <location>
        <begin position="112"/>
        <end position="131"/>
    </location>
</feature>
<feature type="transmembrane region" description="Helical" evidence="1">
    <location>
        <begin position="50"/>
        <end position="68"/>
    </location>
</feature>
<dbReference type="InterPro" id="IPR009339">
    <property type="entry name" value="DUF998"/>
</dbReference>
<gene>
    <name evidence="2" type="ORF">GCM10023216_16720</name>
</gene>
<keyword evidence="1" id="KW-0472">Membrane</keyword>
<dbReference type="Pfam" id="PF06197">
    <property type="entry name" value="DUF998"/>
    <property type="match status" value="1"/>
</dbReference>
<organism evidence="2 3">
    <name type="scientific">Isoptericola chiayiensis</name>
    <dbReference type="NCBI Taxonomy" id="579446"/>
    <lineage>
        <taxon>Bacteria</taxon>
        <taxon>Bacillati</taxon>
        <taxon>Actinomycetota</taxon>
        <taxon>Actinomycetes</taxon>
        <taxon>Micrococcales</taxon>
        <taxon>Promicromonosporaceae</taxon>
        <taxon>Isoptericola</taxon>
    </lineage>
</organism>
<comment type="caution">
    <text evidence="2">The sequence shown here is derived from an EMBL/GenBank/DDBJ whole genome shotgun (WGS) entry which is preliminary data.</text>
</comment>
<evidence type="ECO:0000313" key="3">
    <source>
        <dbReference type="Proteomes" id="UP001500956"/>
    </source>
</evidence>
<reference evidence="3" key="1">
    <citation type="journal article" date="2019" name="Int. J. Syst. Evol. Microbiol.">
        <title>The Global Catalogue of Microorganisms (GCM) 10K type strain sequencing project: providing services to taxonomists for standard genome sequencing and annotation.</title>
        <authorList>
            <consortium name="The Broad Institute Genomics Platform"/>
            <consortium name="The Broad Institute Genome Sequencing Center for Infectious Disease"/>
            <person name="Wu L."/>
            <person name="Ma J."/>
        </authorList>
    </citation>
    <scope>NUCLEOTIDE SEQUENCE [LARGE SCALE GENOMIC DNA]</scope>
    <source>
        <strain evidence="3">JCM 18063</strain>
    </source>
</reference>
<evidence type="ECO:0000256" key="1">
    <source>
        <dbReference type="SAM" id="Phobius"/>
    </source>
</evidence>
<accession>A0ABP8YFU5</accession>
<evidence type="ECO:0008006" key="4">
    <source>
        <dbReference type="Google" id="ProtNLM"/>
    </source>
</evidence>
<dbReference type="EMBL" id="BAABID010000008">
    <property type="protein sequence ID" value="GAA4726691.1"/>
    <property type="molecule type" value="Genomic_DNA"/>
</dbReference>